<protein>
    <submittedName>
        <fullName evidence="3">Uncharacterized protein</fullName>
    </submittedName>
</protein>
<keyword evidence="2" id="KW-1133">Transmembrane helix</keyword>
<organism evidence="3 4">
    <name type="scientific">Streptococcus urinalis 2285-97</name>
    <dbReference type="NCBI Taxonomy" id="764291"/>
    <lineage>
        <taxon>Bacteria</taxon>
        <taxon>Bacillati</taxon>
        <taxon>Bacillota</taxon>
        <taxon>Bacilli</taxon>
        <taxon>Lactobacillales</taxon>
        <taxon>Streptococcaceae</taxon>
        <taxon>Streptococcus</taxon>
    </lineage>
</organism>
<gene>
    <name evidence="3" type="ORF">STRUR_2111</name>
</gene>
<reference evidence="3 4" key="1">
    <citation type="journal article" date="2014" name="Int. J. Syst. Evol. Microbiol.">
        <title>Phylogenomics and the dynamic genome evolution of the genus Streptococcus.</title>
        <authorList>
            <consortium name="The Broad Institute Genome Sequencing Platform"/>
            <person name="Richards V.P."/>
            <person name="Palmer S.R."/>
            <person name="Pavinski Bitar P.D."/>
            <person name="Qin X."/>
            <person name="Weinstock G.M."/>
            <person name="Highlander S.K."/>
            <person name="Town C.D."/>
            <person name="Burne R.A."/>
            <person name="Stanhope M.J."/>
        </authorList>
    </citation>
    <scope>NUCLEOTIDE SEQUENCE [LARGE SCALE GENOMIC DNA]</scope>
    <source>
        <strain evidence="3 4">2285-97</strain>
    </source>
</reference>
<keyword evidence="1" id="KW-0175">Coiled coil</keyword>
<proteinExistence type="predicted"/>
<accession>G5KEQ2</accession>
<feature type="coiled-coil region" evidence="1">
    <location>
        <begin position="27"/>
        <end position="54"/>
    </location>
</feature>
<evidence type="ECO:0000256" key="2">
    <source>
        <dbReference type="SAM" id="Phobius"/>
    </source>
</evidence>
<dbReference type="AlphaFoldDB" id="G5KEQ2"/>
<evidence type="ECO:0000313" key="3">
    <source>
        <dbReference type="EMBL" id="EHJ56689.1"/>
    </source>
</evidence>
<dbReference type="RefSeq" id="WP_006739436.1">
    <property type="nucleotide sequence ID" value="NZ_AEUZ02000001.1"/>
</dbReference>
<evidence type="ECO:0000313" key="4">
    <source>
        <dbReference type="Proteomes" id="UP000005388"/>
    </source>
</evidence>
<dbReference type="EMBL" id="AEUZ02000001">
    <property type="protein sequence ID" value="EHJ56689.1"/>
    <property type="molecule type" value="Genomic_DNA"/>
</dbReference>
<keyword evidence="4" id="KW-1185">Reference proteome</keyword>
<comment type="caution">
    <text evidence="3">The sequence shown here is derived from an EMBL/GenBank/DDBJ whole genome shotgun (WGS) entry which is preliminary data.</text>
</comment>
<sequence>MRKNIIAFSIVFIVFAAGIYTGYRFASNEYRQQITGLQKQIDRCHEELAKKTARIAETTGNGG</sequence>
<name>G5KEQ2_9STRE</name>
<dbReference type="STRING" id="764291.STRUR_2111"/>
<feature type="transmembrane region" description="Helical" evidence="2">
    <location>
        <begin position="6"/>
        <end position="23"/>
    </location>
</feature>
<keyword evidence="2" id="KW-0472">Membrane</keyword>
<evidence type="ECO:0000256" key="1">
    <source>
        <dbReference type="SAM" id="Coils"/>
    </source>
</evidence>
<keyword evidence="2" id="KW-0812">Transmembrane</keyword>
<dbReference type="Proteomes" id="UP000005388">
    <property type="component" value="Unassembled WGS sequence"/>
</dbReference>